<proteinExistence type="inferred from homology"/>
<evidence type="ECO:0000256" key="4">
    <source>
        <dbReference type="ARBA" id="ARBA00022552"/>
    </source>
</evidence>
<comment type="caution">
    <text evidence="6">The sequence shown here is derived from an EMBL/GenBank/DDBJ whole genome shotgun (WGS) entry which is preliminary data.</text>
</comment>
<name>A0A1Y1S7K7_9MICR</name>
<dbReference type="GO" id="GO:0000466">
    <property type="term" value="P:maturation of 5.8S rRNA from tricistronic rRNA transcript (SSU-rRNA, 5.8S rRNA, LSU-rRNA)"/>
    <property type="evidence" value="ECO:0007669"/>
    <property type="project" value="EnsemblFungi"/>
</dbReference>
<dbReference type="GO" id="GO:0005730">
    <property type="term" value="C:nucleolus"/>
    <property type="evidence" value="ECO:0007669"/>
    <property type="project" value="UniProtKB-SubCell"/>
</dbReference>
<dbReference type="Proteomes" id="UP000192639">
    <property type="component" value="Unassembled WGS sequence"/>
</dbReference>
<comment type="subcellular location">
    <subcellularLocation>
        <location evidence="1">Nucleus</location>
        <location evidence="1">Nucleolus</location>
    </subcellularLocation>
</comment>
<comment type="similarity">
    <text evidence="2">Belongs to the eukaryotic ribosomal protein eS8 family. Ribosome biogenesis protein NSA2 subfamily.</text>
</comment>
<dbReference type="InterPro" id="IPR022309">
    <property type="entry name" value="Ribosomal_Se8/biogenesis_NSA2"/>
</dbReference>
<accession>A0A1Y1S7K7</accession>
<evidence type="ECO:0000256" key="3">
    <source>
        <dbReference type="ARBA" id="ARBA00022517"/>
    </source>
</evidence>
<evidence type="ECO:0000256" key="5">
    <source>
        <dbReference type="ARBA" id="ARBA00023242"/>
    </source>
</evidence>
<dbReference type="VEuPathDB" id="MicrosporidiaDB:ECANGB1_698"/>
<dbReference type="FunFam" id="2.40.10.310:FF:000001">
    <property type="entry name" value="NSA2, ribosome biogenesis homolog"/>
    <property type="match status" value="1"/>
</dbReference>
<protein>
    <submittedName>
        <fullName evidence="6">NSA2</fullName>
    </submittedName>
</protein>
<keyword evidence="4" id="KW-0698">rRNA processing</keyword>
<reference evidence="6 7" key="1">
    <citation type="journal article" date="2017" name="Environ. Microbiol.">
        <title>Decay of the glycolytic pathway and adaptation to intranuclear parasitism within Enterocytozoonidae microsporidia.</title>
        <authorList>
            <person name="Wiredu Boakye D."/>
            <person name="Jaroenlak P."/>
            <person name="Prachumwat A."/>
            <person name="Williams T.A."/>
            <person name="Bateman K.S."/>
            <person name="Itsathitphaisarn O."/>
            <person name="Sritunyalucksana K."/>
            <person name="Paszkiewicz K.H."/>
            <person name="Moore K.A."/>
            <person name="Stentiford G.D."/>
            <person name="Williams B.A."/>
        </authorList>
    </citation>
    <scope>NUCLEOTIDE SEQUENCE [LARGE SCALE GENOMIC DNA]</scope>
    <source>
        <strain evidence="6 7">GB1</strain>
    </source>
</reference>
<dbReference type="OrthoDB" id="1847590at2759"/>
<evidence type="ECO:0000256" key="2">
    <source>
        <dbReference type="ARBA" id="ARBA00005424"/>
    </source>
</evidence>
<evidence type="ECO:0000313" key="6">
    <source>
        <dbReference type="EMBL" id="ORD94453.1"/>
    </source>
</evidence>
<dbReference type="InterPro" id="IPR039411">
    <property type="entry name" value="NSA2_fam"/>
</dbReference>
<evidence type="ECO:0000256" key="1">
    <source>
        <dbReference type="ARBA" id="ARBA00004604"/>
    </source>
</evidence>
<dbReference type="Gene3D" id="2.40.10.310">
    <property type="match status" value="1"/>
</dbReference>
<organism evidence="6 7">
    <name type="scientific">Enterospora canceri</name>
    <dbReference type="NCBI Taxonomy" id="1081671"/>
    <lineage>
        <taxon>Eukaryota</taxon>
        <taxon>Fungi</taxon>
        <taxon>Fungi incertae sedis</taxon>
        <taxon>Microsporidia</taxon>
        <taxon>Enterocytozoonidae</taxon>
        <taxon>Enterospora</taxon>
    </lineage>
</organism>
<keyword evidence="7" id="KW-1185">Reference proteome</keyword>
<dbReference type="GO" id="GO:0000463">
    <property type="term" value="P:maturation of LSU-rRNA from tricistronic rRNA transcript (SSU-rRNA, 5.8S rRNA, LSU-rRNA)"/>
    <property type="evidence" value="ECO:0007669"/>
    <property type="project" value="EnsemblFungi"/>
</dbReference>
<dbReference type="Pfam" id="PF01201">
    <property type="entry name" value="Ribosomal_S8e"/>
    <property type="match status" value="1"/>
</dbReference>
<sequence length="258" mass="29002">MSQSNFVEQFVKENGRVPNYDVKQAKREARAQKLIQKKATGLIGIKGRLFAKRRKSEKIQLKKAVAEVEKKRAVVAVGDGRALPSFLLDRDIDQKSKAEFSRRIKMQRQNKIEKYAVPVAQVEGIAEKEAFGVVKTGKRQKKQWKRIVNRPCFVGADFTRKAPKHERFIRPTSQRMTVANVVHPELNATYKLPILSVKKNPSGDIMTSLGVLSRGTILEVNVSELGIVDGAGQIVWGKYAQITNHPERDGCVNCILLV</sequence>
<dbReference type="EMBL" id="LWDP01000020">
    <property type="protein sequence ID" value="ORD94453.1"/>
    <property type="molecule type" value="Genomic_DNA"/>
</dbReference>
<gene>
    <name evidence="6" type="primary">NSA2</name>
    <name evidence="6" type="ORF">ECANGB1_698</name>
</gene>
<dbReference type="PANTHER" id="PTHR12642">
    <property type="entry name" value="RIBOSOME BIOGENESIS PROTEIN NSA2 HOMOLOG"/>
    <property type="match status" value="1"/>
</dbReference>
<keyword evidence="5" id="KW-0539">Nucleus</keyword>
<evidence type="ECO:0000313" key="7">
    <source>
        <dbReference type="Proteomes" id="UP000192639"/>
    </source>
</evidence>
<keyword evidence="3" id="KW-0690">Ribosome biogenesis</keyword>
<dbReference type="GO" id="GO:0030687">
    <property type="term" value="C:preribosome, large subunit precursor"/>
    <property type="evidence" value="ECO:0007669"/>
    <property type="project" value="EnsemblFungi"/>
</dbReference>
<dbReference type="AlphaFoldDB" id="A0A1Y1S7K7"/>